<dbReference type="Proteomes" id="UP001500604">
    <property type="component" value="Unassembled WGS sequence"/>
</dbReference>
<sequence length="100" mass="11195">MSIQNAKPIDDLELYELIVAAYPEKFDANSEDDIWDEVLEWAEEEFCDIDALSRLLGRLLYLTSPMQSAISGEYVHCLGKVDIKDGQANMVAAVSRRIAG</sequence>
<evidence type="ECO:0000313" key="2">
    <source>
        <dbReference type="Proteomes" id="UP001500604"/>
    </source>
</evidence>
<evidence type="ECO:0008006" key="3">
    <source>
        <dbReference type="Google" id="ProtNLM"/>
    </source>
</evidence>
<comment type="caution">
    <text evidence="1">The sequence shown here is derived from an EMBL/GenBank/DDBJ whole genome shotgun (WGS) entry which is preliminary data.</text>
</comment>
<evidence type="ECO:0000313" key="1">
    <source>
        <dbReference type="EMBL" id="GAA4652358.1"/>
    </source>
</evidence>
<organism evidence="1 2">
    <name type="scientific">Kistimonas scapharcae</name>
    <dbReference type="NCBI Taxonomy" id="1036133"/>
    <lineage>
        <taxon>Bacteria</taxon>
        <taxon>Pseudomonadati</taxon>
        <taxon>Pseudomonadota</taxon>
        <taxon>Gammaproteobacteria</taxon>
        <taxon>Oceanospirillales</taxon>
        <taxon>Endozoicomonadaceae</taxon>
        <taxon>Kistimonas</taxon>
    </lineage>
</organism>
<name>A0ABP8V9Z0_9GAMM</name>
<reference evidence="2" key="1">
    <citation type="journal article" date="2019" name="Int. J. Syst. Evol. Microbiol.">
        <title>The Global Catalogue of Microorganisms (GCM) 10K type strain sequencing project: providing services to taxonomists for standard genome sequencing and annotation.</title>
        <authorList>
            <consortium name="The Broad Institute Genomics Platform"/>
            <consortium name="The Broad Institute Genome Sequencing Center for Infectious Disease"/>
            <person name="Wu L."/>
            <person name="Ma J."/>
        </authorList>
    </citation>
    <scope>NUCLEOTIDE SEQUENCE [LARGE SCALE GENOMIC DNA]</scope>
    <source>
        <strain evidence="2">JCM 17805</strain>
    </source>
</reference>
<protein>
    <recommendedName>
        <fullName evidence="3">CdiI immunity protein domain-containing protein</fullName>
    </recommendedName>
</protein>
<proteinExistence type="predicted"/>
<dbReference type="EMBL" id="BAABFL010000474">
    <property type="protein sequence ID" value="GAA4652358.1"/>
    <property type="molecule type" value="Genomic_DNA"/>
</dbReference>
<accession>A0ABP8V9Z0</accession>
<dbReference type="RefSeq" id="WP_345198904.1">
    <property type="nucleotide sequence ID" value="NZ_BAABFL010000474.1"/>
</dbReference>
<gene>
    <name evidence="1" type="ORF">GCM10023116_46420</name>
</gene>
<keyword evidence="2" id="KW-1185">Reference proteome</keyword>